<protein>
    <submittedName>
        <fullName evidence="1">Uncharacterized protein</fullName>
    </submittedName>
</protein>
<accession>A0ACD5ZBQ9</accession>
<dbReference type="EnsemblPlants" id="AVESA.00010b.r2.6CG1140410.1">
    <property type="protein sequence ID" value="AVESA.00010b.r2.6CG1140410.1.CDS.1"/>
    <property type="gene ID" value="AVESA.00010b.r2.6CG1140410"/>
</dbReference>
<reference evidence="1" key="1">
    <citation type="submission" date="2021-05" db="EMBL/GenBank/DDBJ databases">
        <authorList>
            <person name="Scholz U."/>
            <person name="Mascher M."/>
            <person name="Fiebig A."/>
        </authorList>
    </citation>
    <scope>NUCLEOTIDE SEQUENCE [LARGE SCALE GENOMIC DNA]</scope>
</reference>
<reference evidence="1" key="2">
    <citation type="submission" date="2025-09" db="UniProtKB">
        <authorList>
            <consortium name="EnsemblPlants"/>
        </authorList>
    </citation>
    <scope>IDENTIFICATION</scope>
</reference>
<keyword evidence="2" id="KW-1185">Reference proteome</keyword>
<proteinExistence type="predicted"/>
<sequence>MLFVSTTMAFPFLPELVVSMLVLLAVVVLGSYYIKSSNKNPLLPAADWPVAGILPSLVHNLHRLHDYIALDLLAPSGHSRNFAIASLSFFITCDPANIRHIFTSNRANYPKGEELGEIFDVTKGAIVTIDGESSRRQRVNYQGVLNSPRLVGRMTKLCRDKVEKGLLPLMAHMARTGTPVDMADLMTRLVFDLYVTTVFGVDPARLSPDMPPMHVSDAMDTVMEVGLVRIIVPAFCWKAMRRLNIGPERKLAAAQAVLRCFINDMIREWRKNGHTNGQEPTVDILSSYIDDPEYNGDLLHPTITTYMIAGRDTIGTTLPWIFYNLSKNPHVVSSIRDELAPIVSRKAATAASAATAVIFEPEEVKALVYLQATVLETLRLYPPIALERKTVAATDVMPTGHEVCSSDIVIVSLYALGRMEAVWGADCREYRPERWLSEDGRKLRFVPSHEFLTFHAGPRLCLGKDIALLQLKIIVAAIVWNFDVKALDGQAIDIKLSCLLQLKHGLKVKLNKREMKHTY</sequence>
<evidence type="ECO:0000313" key="1">
    <source>
        <dbReference type="EnsemblPlants" id="AVESA.00010b.r2.6CG1140410.1.CDS.1"/>
    </source>
</evidence>
<organism evidence="1 2">
    <name type="scientific">Avena sativa</name>
    <name type="common">Oat</name>
    <dbReference type="NCBI Taxonomy" id="4498"/>
    <lineage>
        <taxon>Eukaryota</taxon>
        <taxon>Viridiplantae</taxon>
        <taxon>Streptophyta</taxon>
        <taxon>Embryophyta</taxon>
        <taxon>Tracheophyta</taxon>
        <taxon>Spermatophyta</taxon>
        <taxon>Magnoliopsida</taxon>
        <taxon>Liliopsida</taxon>
        <taxon>Poales</taxon>
        <taxon>Poaceae</taxon>
        <taxon>BOP clade</taxon>
        <taxon>Pooideae</taxon>
        <taxon>Poodae</taxon>
        <taxon>Poeae</taxon>
        <taxon>Poeae Chloroplast Group 1 (Aveneae type)</taxon>
        <taxon>Aveninae</taxon>
        <taxon>Avena</taxon>
    </lineage>
</organism>
<evidence type="ECO:0000313" key="2">
    <source>
        <dbReference type="Proteomes" id="UP001732700"/>
    </source>
</evidence>
<dbReference type="Proteomes" id="UP001732700">
    <property type="component" value="Chromosome 6C"/>
</dbReference>
<name>A0ACD5ZBQ9_AVESA</name>